<feature type="repeat" description="PPR" evidence="4">
    <location>
        <begin position="270"/>
        <end position="304"/>
    </location>
</feature>
<evidence type="ECO:0000259" key="5">
    <source>
        <dbReference type="PROSITE" id="PS50157"/>
    </source>
</evidence>
<keyword evidence="7" id="KW-1185">Reference proteome</keyword>
<keyword evidence="3" id="KW-0862">Zinc</keyword>
<dbReference type="GO" id="GO:0008270">
    <property type="term" value="F:zinc ion binding"/>
    <property type="evidence" value="ECO:0007669"/>
    <property type="project" value="UniProtKB-KW"/>
</dbReference>
<evidence type="ECO:0000256" key="2">
    <source>
        <dbReference type="ARBA" id="ARBA00022946"/>
    </source>
</evidence>
<dbReference type="InterPro" id="IPR011990">
    <property type="entry name" value="TPR-like_helical_dom_sf"/>
</dbReference>
<feature type="repeat" description="PPR" evidence="4">
    <location>
        <begin position="305"/>
        <end position="340"/>
    </location>
</feature>
<organism evidence="6 7">
    <name type="scientific">Digitaria exilis</name>
    <dbReference type="NCBI Taxonomy" id="1010633"/>
    <lineage>
        <taxon>Eukaryota</taxon>
        <taxon>Viridiplantae</taxon>
        <taxon>Streptophyta</taxon>
        <taxon>Embryophyta</taxon>
        <taxon>Tracheophyta</taxon>
        <taxon>Spermatophyta</taxon>
        <taxon>Magnoliopsida</taxon>
        <taxon>Liliopsida</taxon>
        <taxon>Poales</taxon>
        <taxon>Poaceae</taxon>
        <taxon>PACMAD clade</taxon>
        <taxon>Panicoideae</taxon>
        <taxon>Panicodae</taxon>
        <taxon>Paniceae</taxon>
        <taxon>Anthephorinae</taxon>
        <taxon>Digitaria</taxon>
    </lineage>
</organism>
<dbReference type="PROSITE" id="PS51375">
    <property type="entry name" value="PPR"/>
    <property type="match status" value="4"/>
</dbReference>
<evidence type="ECO:0000313" key="6">
    <source>
        <dbReference type="EMBL" id="KAF8772230.1"/>
    </source>
</evidence>
<dbReference type="Proteomes" id="UP000636709">
    <property type="component" value="Unassembled WGS sequence"/>
</dbReference>
<dbReference type="GO" id="GO:0003723">
    <property type="term" value="F:RNA binding"/>
    <property type="evidence" value="ECO:0007669"/>
    <property type="project" value="InterPro"/>
</dbReference>
<feature type="domain" description="C2H2-type" evidence="5">
    <location>
        <begin position="758"/>
        <end position="784"/>
    </location>
</feature>
<feature type="repeat" description="PPR" evidence="4">
    <location>
        <begin position="239"/>
        <end position="269"/>
    </location>
</feature>
<dbReference type="EMBL" id="JACEFO010000423">
    <property type="protein sequence ID" value="KAF8772230.1"/>
    <property type="molecule type" value="Genomic_DNA"/>
</dbReference>
<reference evidence="6" key="1">
    <citation type="submission" date="2020-07" db="EMBL/GenBank/DDBJ databases">
        <title>Genome sequence and genetic diversity analysis of an under-domesticated orphan crop, white fonio (Digitaria exilis).</title>
        <authorList>
            <person name="Bennetzen J.L."/>
            <person name="Chen S."/>
            <person name="Ma X."/>
            <person name="Wang X."/>
            <person name="Yssel A.E.J."/>
            <person name="Chaluvadi S.R."/>
            <person name="Johnson M."/>
            <person name="Gangashetty P."/>
            <person name="Hamidou F."/>
            <person name="Sanogo M.D."/>
            <person name="Zwaenepoel A."/>
            <person name="Wallace J."/>
            <person name="Van De Peer Y."/>
            <person name="Van Deynze A."/>
        </authorList>
    </citation>
    <scope>NUCLEOTIDE SEQUENCE</scope>
    <source>
        <tissue evidence="6">Leaves</tissue>
    </source>
</reference>
<keyword evidence="2" id="KW-0809">Transit peptide</keyword>
<dbReference type="GO" id="GO:0005737">
    <property type="term" value="C:cytoplasm"/>
    <property type="evidence" value="ECO:0007669"/>
    <property type="project" value="UniProtKB-ARBA"/>
</dbReference>
<dbReference type="Pfam" id="PF00096">
    <property type="entry name" value="zf-C2H2"/>
    <property type="match status" value="3"/>
</dbReference>
<dbReference type="InterPro" id="IPR046960">
    <property type="entry name" value="PPR_At4g14850-like_plant"/>
</dbReference>
<dbReference type="InterPro" id="IPR002885">
    <property type="entry name" value="PPR_rpt"/>
</dbReference>
<accession>A0A835FQU7</accession>
<dbReference type="NCBIfam" id="TIGR00756">
    <property type="entry name" value="PPR"/>
    <property type="match status" value="1"/>
</dbReference>
<dbReference type="AlphaFoldDB" id="A0A835FQU7"/>
<protein>
    <recommendedName>
        <fullName evidence="5">C2H2-type domain-containing protein</fullName>
    </recommendedName>
</protein>
<dbReference type="SUPFAM" id="SSF57667">
    <property type="entry name" value="beta-beta-alpha zinc fingers"/>
    <property type="match status" value="2"/>
</dbReference>
<dbReference type="OrthoDB" id="427030at2759"/>
<dbReference type="FunFam" id="1.25.40.10:FF:000277">
    <property type="entry name" value="Pentatricopeptide repeat-containing protein, mitochondrial"/>
    <property type="match status" value="1"/>
</dbReference>
<evidence type="ECO:0000256" key="3">
    <source>
        <dbReference type="PROSITE-ProRule" id="PRU00042"/>
    </source>
</evidence>
<name>A0A835FQU7_9POAL</name>
<feature type="domain" description="C2H2-type" evidence="5">
    <location>
        <begin position="637"/>
        <end position="661"/>
    </location>
</feature>
<proteinExistence type="predicted"/>
<feature type="domain" description="C2H2-type" evidence="5">
    <location>
        <begin position="727"/>
        <end position="757"/>
    </location>
</feature>
<dbReference type="GO" id="GO:0016556">
    <property type="term" value="P:mRNA modification"/>
    <property type="evidence" value="ECO:0007669"/>
    <property type="project" value="UniProtKB-ARBA"/>
</dbReference>
<keyword evidence="3" id="KW-0863">Zinc-finger</keyword>
<feature type="domain" description="C2H2-type" evidence="5">
    <location>
        <begin position="528"/>
        <end position="555"/>
    </location>
</feature>
<gene>
    <name evidence="6" type="ORF">HU200_005945</name>
</gene>
<comment type="caution">
    <text evidence="6">The sequence shown here is derived from an EMBL/GenBank/DDBJ whole genome shotgun (WGS) entry which is preliminary data.</text>
</comment>
<dbReference type="Gene3D" id="1.25.40.10">
    <property type="entry name" value="Tetratricopeptide repeat domain"/>
    <property type="match status" value="3"/>
</dbReference>
<evidence type="ECO:0000256" key="4">
    <source>
        <dbReference type="PROSITE-ProRule" id="PRU00708"/>
    </source>
</evidence>
<evidence type="ECO:0000313" key="7">
    <source>
        <dbReference type="Proteomes" id="UP000636709"/>
    </source>
</evidence>
<dbReference type="InterPro" id="IPR046848">
    <property type="entry name" value="E_motif"/>
</dbReference>
<dbReference type="SMART" id="SM00355">
    <property type="entry name" value="ZnF_C2H2"/>
    <property type="match status" value="8"/>
</dbReference>
<dbReference type="PROSITE" id="PS50157">
    <property type="entry name" value="ZINC_FINGER_C2H2_2"/>
    <property type="match status" value="5"/>
</dbReference>
<evidence type="ECO:0000256" key="1">
    <source>
        <dbReference type="ARBA" id="ARBA00022737"/>
    </source>
</evidence>
<keyword evidence="3" id="KW-0479">Metal-binding</keyword>
<dbReference type="InterPro" id="IPR036236">
    <property type="entry name" value="Znf_C2H2_sf"/>
</dbReference>
<dbReference type="Pfam" id="PF13041">
    <property type="entry name" value="PPR_2"/>
    <property type="match status" value="1"/>
</dbReference>
<dbReference type="InterPro" id="IPR013087">
    <property type="entry name" value="Znf_C2H2_type"/>
</dbReference>
<sequence>MNRSICHHLLAQCKTLRELQKIHAQAVAHGLHPHNQSVSCKIFRCYADFGRAADARKLFDEIPCPDLVYFTSLMSLHIRLERHREAVSLFSRAVADGHRPDGFAVVGALSAAGGLGDRRVGRAVNGLIFRLGLNNEVVVGNALIDMYSRCGKFESLPIVILRSDACEECSCLDGSDHGSCTSQSACKKALELFGRMVLEGHRPTHVTIVGVLSGCADIGALDLGRVIHGYGSKCNASRNIIVSNALMDMYAKSGSVEMAYSVFQEVQSKDAFTWTTMISCFTVQGDGKKALELFWGMLRSGVVPNSVTFVSVLSACSHAGLIEEGRELFGMMCRIYNIEPQLQHYGCMIDLLGRGGLLEEAEALIADMDVEPDIVIWRSLLSACLVHRNDRLAEIAGKEIIKREPGDDGVYVLLWNMYASSSKWKEAREMKQQMLIRKIFKKPGCSWIEVDGVVHEFLMCSGDEIDGDVSVGQKGFRDIRRYKCEFCAVVRSKKCLIQAHMVAHHKDELDISETYNSNGEKIVHEEEHRCLECGACFRKPAHLKQHMQSHSHEVGMTACEASARLPPSRSLSRFSIKANLQRHVKEFHDEDNVTKSNQQFICKEDGCGMRFSIKANMQRHVKEFHGDENVTKSNQQFICKEEGCNKAFKYLSKLKKHEESHVKFDYVEVVCGEPGCMKMFTNIECLRAHNQSCHQHVLCEMCGEKHLKKNIKRHLRTHGEVPSGERMKCAFEGCERSFSNKSNLTKHMKACHEQLKLFTCRVAGCGKAFTYKHVRDNHEKSSAHVYVEVITSYPMQGDFEEMDERLRSRPRGGCKRKEMTVETLTRKRVTISGEASSLDDGAEYMRWLLSGGDDSGQAAH</sequence>
<keyword evidence="1" id="KW-0677">Repeat</keyword>
<dbReference type="PANTHER" id="PTHR47926:SF497">
    <property type="entry name" value="TETRATRICOPEPTIDE-LIKE HELICAL DOMAIN SUPERFAMILY"/>
    <property type="match status" value="1"/>
</dbReference>
<dbReference type="PANTHER" id="PTHR47926">
    <property type="entry name" value="PENTATRICOPEPTIDE REPEAT-CONTAINING PROTEIN"/>
    <property type="match status" value="1"/>
</dbReference>
<dbReference type="Pfam" id="PF01535">
    <property type="entry name" value="PPR"/>
    <property type="match status" value="3"/>
</dbReference>
<feature type="repeat" description="PPR" evidence="4">
    <location>
        <begin position="66"/>
        <end position="100"/>
    </location>
</feature>
<dbReference type="Pfam" id="PF20431">
    <property type="entry name" value="E_motif"/>
    <property type="match status" value="1"/>
</dbReference>
<dbReference type="FunFam" id="1.25.40.10:FF:001579">
    <property type="entry name" value="Pentatricopeptide repeat-containing protein"/>
    <property type="match status" value="1"/>
</dbReference>
<dbReference type="PROSITE" id="PS00028">
    <property type="entry name" value="ZINC_FINGER_C2H2_1"/>
    <property type="match status" value="6"/>
</dbReference>
<dbReference type="Gene3D" id="3.30.160.60">
    <property type="entry name" value="Classic Zinc Finger"/>
    <property type="match status" value="4"/>
</dbReference>
<feature type="domain" description="C2H2-type" evidence="5">
    <location>
        <begin position="600"/>
        <end position="630"/>
    </location>
</feature>